<gene>
    <name evidence="8" type="ORF">BRAFLDRAFT_69538</name>
</gene>
<dbReference type="InterPro" id="IPR007237">
    <property type="entry name" value="CD20-like"/>
</dbReference>
<feature type="transmembrane region" description="Helical" evidence="7">
    <location>
        <begin position="92"/>
        <end position="109"/>
    </location>
</feature>
<feature type="region of interest" description="Disordered" evidence="6">
    <location>
        <begin position="217"/>
        <end position="280"/>
    </location>
</feature>
<evidence type="ECO:0000313" key="8">
    <source>
        <dbReference type="EMBL" id="EEN54215.1"/>
    </source>
</evidence>
<feature type="transmembrane region" description="Helical" evidence="7">
    <location>
        <begin position="59"/>
        <end position="80"/>
    </location>
</feature>
<keyword evidence="3 7" id="KW-0812">Transmembrane</keyword>
<name>C3YZE4_BRAFL</name>
<dbReference type="PANTHER" id="PTHR23320:SF130">
    <property type="entry name" value="TRANSMEMBRANE PROTEIN 212"/>
    <property type="match status" value="1"/>
</dbReference>
<dbReference type="eggNOG" id="ENOG502RW5M">
    <property type="taxonomic scope" value="Eukaryota"/>
</dbReference>
<evidence type="ECO:0000256" key="7">
    <source>
        <dbReference type="SAM" id="Phobius"/>
    </source>
</evidence>
<comment type="similarity">
    <text evidence="2">Belongs to the MS4A family.</text>
</comment>
<evidence type="ECO:0000256" key="3">
    <source>
        <dbReference type="ARBA" id="ARBA00022692"/>
    </source>
</evidence>
<organism>
    <name type="scientific">Branchiostoma floridae</name>
    <name type="common">Florida lancelet</name>
    <name type="synonym">Amphioxus</name>
    <dbReference type="NCBI Taxonomy" id="7739"/>
    <lineage>
        <taxon>Eukaryota</taxon>
        <taxon>Metazoa</taxon>
        <taxon>Chordata</taxon>
        <taxon>Cephalochordata</taxon>
        <taxon>Leptocardii</taxon>
        <taxon>Amphioxiformes</taxon>
        <taxon>Branchiostomatidae</taxon>
        <taxon>Branchiostoma</taxon>
    </lineage>
</organism>
<evidence type="ECO:0000256" key="2">
    <source>
        <dbReference type="ARBA" id="ARBA00009565"/>
    </source>
</evidence>
<keyword evidence="4 7" id="KW-1133">Transmembrane helix</keyword>
<protein>
    <submittedName>
        <fullName evidence="8">Uncharacterized protein</fullName>
    </submittedName>
</protein>
<evidence type="ECO:0000256" key="1">
    <source>
        <dbReference type="ARBA" id="ARBA00004141"/>
    </source>
</evidence>
<dbReference type="GO" id="GO:0016020">
    <property type="term" value="C:membrane"/>
    <property type="evidence" value="ECO:0007669"/>
    <property type="project" value="UniProtKB-SubCell"/>
</dbReference>
<evidence type="ECO:0000256" key="5">
    <source>
        <dbReference type="ARBA" id="ARBA00023136"/>
    </source>
</evidence>
<dbReference type="PANTHER" id="PTHR23320">
    <property type="entry name" value="MEMBRANE-SPANNING 4-DOMAINS SUBFAMILY A MS4A -RELATED"/>
    <property type="match status" value="1"/>
</dbReference>
<feature type="compositionally biased region" description="Polar residues" evidence="6">
    <location>
        <begin position="217"/>
        <end position="230"/>
    </location>
</feature>
<evidence type="ECO:0000256" key="4">
    <source>
        <dbReference type="ARBA" id="ARBA00022989"/>
    </source>
</evidence>
<keyword evidence="5 7" id="KW-0472">Membrane</keyword>
<dbReference type="InterPro" id="IPR030417">
    <property type="entry name" value="MS4A"/>
</dbReference>
<comment type="subcellular location">
    <subcellularLocation>
        <location evidence="1">Membrane</location>
        <topology evidence="1">Multi-pass membrane protein</topology>
    </subcellularLocation>
</comment>
<reference evidence="8" key="1">
    <citation type="journal article" date="2008" name="Nature">
        <title>The amphioxus genome and the evolution of the chordate karyotype.</title>
        <authorList>
            <consortium name="US DOE Joint Genome Institute (JGI-PGF)"/>
            <person name="Putnam N.H."/>
            <person name="Butts T."/>
            <person name="Ferrier D.E.K."/>
            <person name="Furlong R.F."/>
            <person name="Hellsten U."/>
            <person name="Kawashima T."/>
            <person name="Robinson-Rechavi M."/>
            <person name="Shoguchi E."/>
            <person name="Terry A."/>
            <person name="Yu J.-K."/>
            <person name="Benito-Gutierrez E.L."/>
            <person name="Dubchak I."/>
            <person name="Garcia-Fernandez J."/>
            <person name="Gibson-Brown J.J."/>
            <person name="Grigoriev I.V."/>
            <person name="Horton A.C."/>
            <person name="de Jong P.J."/>
            <person name="Jurka J."/>
            <person name="Kapitonov V.V."/>
            <person name="Kohara Y."/>
            <person name="Kuroki Y."/>
            <person name="Lindquist E."/>
            <person name="Lucas S."/>
            <person name="Osoegawa K."/>
            <person name="Pennacchio L.A."/>
            <person name="Salamov A.A."/>
            <person name="Satou Y."/>
            <person name="Sauka-Spengler T."/>
            <person name="Schmutz J."/>
            <person name="Shin-I T."/>
            <person name="Toyoda A."/>
            <person name="Bronner-Fraser M."/>
            <person name="Fujiyama A."/>
            <person name="Holland L.Z."/>
            <person name="Holland P.W.H."/>
            <person name="Satoh N."/>
            <person name="Rokhsar D.S."/>
        </authorList>
    </citation>
    <scope>NUCLEOTIDE SEQUENCE [LARGE SCALE GENOMIC DNA]</scope>
    <source>
        <strain evidence="8">S238N-H82</strain>
        <tissue evidence="8">Testes</tissue>
    </source>
</reference>
<dbReference type="EMBL" id="GG666566">
    <property type="protein sequence ID" value="EEN54215.1"/>
    <property type="molecule type" value="Genomic_DNA"/>
</dbReference>
<evidence type="ECO:0000256" key="6">
    <source>
        <dbReference type="SAM" id="MobiDB-lite"/>
    </source>
</evidence>
<dbReference type="AlphaFoldDB" id="C3YZE4"/>
<accession>C3YZE4</accession>
<dbReference type="InParanoid" id="C3YZE4"/>
<feature type="compositionally biased region" description="Basic and acidic residues" evidence="6">
    <location>
        <begin position="253"/>
        <end position="280"/>
    </location>
</feature>
<dbReference type="Pfam" id="PF04103">
    <property type="entry name" value="CD20"/>
    <property type="match status" value="1"/>
</dbReference>
<sequence length="280" mass="31225">MCSLEPLHHTSSAWEGHWRSCSEVKPFVRRKVPEIKWNHLKGSRCTMVFVYNRYDVRGLGIAILVSGLLSIVFGVVGLFFGEHHIHSFAAPIWSGIIVVVTGAFCIGTGNKPTSRCLVTTLLFFAVLSLILCSLCWVLALIGLMRREHCTHSSGLCDGVTVAMFSITLLLGIFQMILCFLISIICCLGICYGDAREHEPTAYEREPMEQPVFVVATQTPPATQKPSATQKPPSSRSRPGPRDEYADEPPPVAKRPERPAPKGRSRDRGRDRDRRTPERRP</sequence>
<proteinExistence type="inferred from homology"/>
<feature type="transmembrane region" description="Helical" evidence="7">
    <location>
        <begin position="121"/>
        <end position="144"/>
    </location>
</feature>
<feature type="transmembrane region" description="Helical" evidence="7">
    <location>
        <begin position="164"/>
        <end position="191"/>
    </location>
</feature>